<dbReference type="PROSITE" id="PS50110">
    <property type="entry name" value="RESPONSE_REGULATORY"/>
    <property type="match status" value="1"/>
</dbReference>
<organism evidence="4 5">
    <name type="scientific">Xanthocytophaga flava</name>
    <dbReference type="NCBI Taxonomy" id="3048013"/>
    <lineage>
        <taxon>Bacteria</taxon>
        <taxon>Pseudomonadati</taxon>
        <taxon>Bacteroidota</taxon>
        <taxon>Cytophagia</taxon>
        <taxon>Cytophagales</taxon>
        <taxon>Rhodocytophagaceae</taxon>
        <taxon>Xanthocytophaga</taxon>
    </lineage>
</organism>
<accession>A0AAE3QZ37</accession>
<evidence type="ECO:0000256" key="1">
    <source>
        <dbReference type="ARBA" id="ARBA00022553"/>
    </source>
</evidence>
<sequence length="120" mass="13486">MKKTILLVDDEVISRTILTFILQREGYQVLTAIDGVDAQDHLQGKSIDLIITDLNMPNMDGITLIGEIRIRDAYKYTPIVLFTSESEWQKKKALEAGANGSIDKSFQTKQILTTIKAMIN</sequence>
<feature type="modified residue" description="4-aspartylphosphate" evidence="2">
    <location>
        <position position="53"/>
    </location>
</feature>
<dbReference type="PANTHER" id="PTHR44591:SF25">
    <property type="entry name" value="CHEMOTAXIS TWO-COMPONENT RESPONSE REGULATOR"/>
    <property type="match status" value="1"/>
</dbReference>
<dbReference type="Gene3D" id="3.40.50.2300">
    <property type="match status" value="1"/>
</dbReference>
<gene>
    <name evidence="4" type="ORF">QNI16_37150</name>
</gene>
<comment type="caution">
    <text evidence="4">The sequence shown here is derived from an EMBL/GenBank/DDBJ whole genome shotgun (WGS) entry which is preliminary data.</text>
</comment>
<keyword evidence="1 2" id="KW-0597">Phosphoprotein</keyword>
<dbReference type="AlphaFoldDB" id="A0AAE3QZ37"/>
<feature type="domain" description="Response regulatory" evidence="3">
    <location>
        <begin position="4"/>
        <end position="119"/>
    </location>
</feature>
<dbReference type="Pfam" id="PF00072">
    <property type="entry name" value="Response_reg"/>
    <property type="match status" value="1"/>
</dbReference>
<dbReference type="InterPro" id="IPR050595">
    <property type="entry name" value="Bact_response_regulator"/>
</dbReference>
<dbReference type="SMART" id="SM00448">
    <property type="entry name" value="REC"/>
    <property type="match status" value="1"/>
</dbReference>
<evidence type="ECO:0000256" key="2">
    <source>
        <dbReference type="PROSITE-ProRule" id="PRU00169"/>
    </source>
</evidence>
<evidence type="ECO:0000313" key="5">
    <source>
        <dbReference type="Proteomes" id="UP001241110"/>
    </source>
</evidence>
<dbReference type="GO" id="GO:0000160">
    <property type="term" value="P:phosphorelay signal transduction system"/>
    <property type="evidence" value="ECO:0007669"/>
    <property type="project" value="InterPro"/>
</dbReference>
<dbReference type="EMBL" id="JASJOS010000029">
    <property type="protein sequence ID" value="MDJ1486170.1"/>
    <property type="molecule type" value="Genomic_DNA"/>
</dbReference>
<proteinExistence type="predicted"/>
<evidence type="ECO:0000259" key="3">
    <source>
        <dbReference type="PROSITE" id="PS50110"/>
    </source>
</evidence>
<dbReference type="PANTHER" id="PTHR44591">
    <property type="entry name" value="STRESS RESPONSE REGULATOR PROTEIN 1"/>
    <property type="match status" value="1"/>
</dbReference>
<protein>
    <submittedName>
        <fullName evidence="4">Response regulator</fullName>
    </submittedName>
</protein>
<dbReference type="InterPro" id="IPR001789">
    <property type="entry name" value="Sig_transdc_resp-reg_receiver"/>
</dbReference>
<name>A0AAE3QZ37_9BACT</name>
<dbReference type="RefSeq" id="WP_313989561.1">
    <property type="nucleotide sequence ID" value="NZ_JASJOS010000029.1"/>
</dbReference>
<dbReference type="Proteomes" id="UP001241110">
    <property type="component" value="Unassembled WGS sequence"/>
</dbReference>
<reference evidence="4" key="1">
    <citation type="submission" date="2023-05" db="EMBL/GenBank/DDBJ databases">
        <authorList>
            <person name="Zhang X."/>
        </authorList>
    </citation>
    <scope>NUCLEOTIDE SEQUENCE</scope>
    <source>
        <strain evidence="4">YF14B1</strain>
    </source>
</reference>
<evidence type="ECO:0000313" key="4">
    <source>
        <dbReference type="EMBL" id="MDJ1486170.1"/>
    </source>
</evidence>
<dbReference type="SUPFAM" id="SSF52172">
    <property type="entry name" value="CheY-like"/>
    <property type="match status" value="1"/>
</dbReference>
<dbReference type="InterPro" id="IPR011006">
    <property type="entry name" value="CheY-like_superfamily"/>
</dbReference>